<dbReference type="Pfam" id="PF10973">
    <property type="entry name" value="DUF2799"/>
    <property type="match status" value="1"/>
</dbReference>
<dbReference type="InterPro" id="IPR021242">
    <property type="entry name" value="DUF2799"/>
</dbReference>
<dbReference type="Proteomes" id="UP001559025">
    <property type="component" value="Unassembled WGS sequence"/>
</dbReference>
<accession>A0ABV3WS97</accession>
<evidence type="ECO:0000256" key="1">
    <source>
        <dbReference type="SAM" id="SignalP"/>
    </source>
</evidence>
<proteinExistence type="predicted"/>
<keyword evidence="1" id="KW-0732">Signal</keyword>
<sequence>MSNHLSLAWRVSTVAVAFAGLASCATLNEDQCRTANWQQLGRENGAAGHPASYIEDHRRACAEHKLPVDQQQWSIGWEQGFRVFCTPENGLTMGREGRSYANSCPLELKTDFEAAYSVSKALYDARASRDRIQRELDSLLDARQKAEKPEDRQRISGDIEIKRSSLRSAERRVWEAEGDYDLYVNSRGFTRR</sequence>
<evidence type="ECO:0000313" key="3">
    <source>
        <dbReference type="Proteomes" id="UP001559025"/>
    </source>
</evidence>
<dbReference type="EMBL" id="JAZHFV010000002">
    <property type="protein sequence ID" value="MEX4007532.1"/>
    <property type="molecule type" value="Genomic_DNA"/>
</dbReference>
<name>A0ABV3WS97_9HYPH</name>
<comment type="caution">
    <text evidence="2">The sequence shown here is derived from an EMBL/GenBank/DDBJ whole genome shotgun (WGS) entry which is preliminary data.</text>
</comment>
<dbReference type="RefSeq" id="WP_368802675.1">
    <property type="nucleotide sequence ID" value="NZ_JAZHFV010000002.1"/>
</dbReference>
<evidence type="ECO:0000313" key="2">
    <source>
        <dbReference type="EMBL" id="MEX4007532.1"/>
    </source>
</evidence>
<reference evidence="2 3" key="1">
    <citation type="submission" date="2024-01" db="EMBL/GenBank/DDBJ databases">
        <title>New evidence supports the origin of RcGTA from prophage.</title>
        <authorList>
            <person name="Xu Y."/>
            <person name="Liu B."/>
            <person name="Chen F."/>
        </authorList>
    </citation>
    <scope>NUCLEOTIDE SEQUENCE [LARGE SCALE GENOMIC DNA]</scope>
    <source>
        <strain evidence="2 3">CBW1107-2</strain>
    </source>
</reference>
<feature type="chain" id="PRO_5047537439" evidence="1">
    <location>
        <begin position="20"/>
        <end position="192"/>
    </location>
</feature>
<organism evidence="2 3">
    <name type="scientific">Neoaquamicrobium sediminum</name>
    <dbReference type="NCBI Taxonomy" id="1849104"/>
    <lineage>
        <taxon>Bacteria</taxon>
        <taxon>Pseudomonadati</taxon>
        <taxon>Pseudomonadota</taxon>
        <taxon>Alphaproteobacteria</taxon>
        <taxon>Hyphomicrobiales</taxon>
        <taxon>Phyllobacteriaceae</taxon>
        <taxon>Neoaquamicrobium</taxon>
    </lineage>
</organism>
<gene>
    <name evidence="2" type="ORF">V1479_09470</name>
</gene>
<feature type="signal peptide" evidence="1">
    <location>
        <begin position="1"/>
        <end position="19"/>
    </location>
</feature>
<protein>
    <submittedName>
        <fullName evidence="2">DUF2799 domain-containing protein</fullName>
    </submittedName>
</protein>
<keyword evidence="3" id="KW-1185">Reference proteome</keyword>